<organism evidence="2 3">
    <name type="scientific">Hondaea fermentalgiana</name>
    <dbReference type="NCBI Taxonomy" id="2315210"/>
    <lineage>
        <taxon>Eukaryota</taxon>
        <taxon>Sar</taxon>
        <taxon>Stramenopiles</taxon>
        <taxon>Bigyra</taxon>
        <taxon>Labyrinthulomycetes</taxon>
        <taxon>Thraustochytrida</taxon>
        <taxon>Thraustochytriidae</taxon>
        <taxon>Hondaea</taxon>
    </lineage>
</organism>
<sequence>VSDSEQVTRQWSDSEDNVLRRISVAGCAFFSQKSVWFGILLVTGMTSFVLTILLPSIVQQAVDESSLRLASLQLSRPQANRLVMNAVVEVHDGGQSTKQLHPSAFDISADGVKIAHVSLPALSLSGVGPSRVAVTSQLEVRNQTAFSRAMTQLMVGDATWQLHGHSRLGAEIFGRWRRTFDVNINKQIYILGGMLSNAAITSLDVKDGAGNRDALNMVARLAVYSSSVVEVQDFGTLAFELSSKKTLLGQLIFDDFAVRRGANTFAPRLRFVKSADNEAETGAFLSRFLEDKDQVAELRGPFAPSGVVASVGTGAIVQAIRVAGSGDHRTSEVAILDKAATFEGFSVSTEEQAGQNRTMRGPLTIAHNPFSAPIVHRNISSQLFLEEPIAYIVSHPVLGRHVCNQTNKLAELVTMEGMYRDHPDWAPEVGFASKARRTIFLPAQPMKGQSSGPSCVFDGKAVANGADCCFATASIAAACRAEHSGAQFFNTALVSSYQLYIGDFDVAINSVQTSLAMTFTPGVSAGFLLQANLSCANIKLLAGKKSARSLSSGSLS</sequence>
<keyword evidence="1" id="KW-1133">Transmembrane helix</keyword>
<dbReference type="InterPro" id="IPR046368">
    <property type="entry name" value="Tag1"/>
</dbReference>
<name>A0A2R5GXS7_9STRA</name>
<evidence type="ECO:0000313" key="2">
    <source>
        <dbReference type="EMBL" id="GBG33231.1"/>
    </source>
</evidence>
<gene>
    <name evidence="2" type="ORF">FCC1311_094552</name>
</gene>
<keyword evidence="1" id="KW-0472">Membrane</keyword>
<dbReference type="InParanoid" id="A0A2R5GXS7"/>
<keyword evidence="3" id="KW-1185">Reference proteome</keyword>
<dbReference type="AlphaFoldDB" id="A0A2R5GXS7"/>
<comment type="caution">
    <text evidence="2">The sequence shown here is derived from an EMBL/GenBank/DDBJ whole genome shotgun (WGS) entry which is preliminary data.</text>
</comment>
<reference evidence="2 3" key="1">
    <citation type="submission" date="2017-12" db="EMBL/GenBank/DDBJ databases">
        <title>Sequencing, de novo assembly and annotation of complete genome of a new Thraustochytrid species, strain FCC1311.</title>
        <authorList>
            <person name="Sedici K."/>
            <person name="Godart F."/>
            <person name="Aiese Cigliano R."/>
            <person name="Sanseverino W."/>
            <person name="Barakat M."/>
            <person name="Ortet P."/>
            <person name="Marechal E."/>
            <person name="Cagnac O."/>
            <person name="Amato A."/>
        </authorList>
    </citation>
    <scope>NUCLEOTIDE SEQUENCE [LARGE SCALE GENOMIC DNA]</scope>
</reference>
<evidence type="ECO:0000313" key="3">
    <source>
        <dbReference type="Proteomes" id="UP000241890"/>
    </source>
</evidence>
<evidence type="ECO:0000256" key="1">
    <source>
        <dbReference type="SAM" id="Phobius"/>
    </source>
</evidence>
<dbReference type="PANTHER" id="PTHR35895:SF1">
    <property type="entry name" value="LIPID-BINDING SERUM GLYCOPROTEIN C-TERMINAL DOMAIN-CONTAINING PROTEIN"/>
    <property type="match status" value="1"/>
</dbReference>
<protein>
    <submittedName>
        <fullName evidence="2">Biosis of lysosome-related organelles complex 1 subunit 2</fullName>
    </submittedName>
</protein>
<dbReference type="GO" id="GO:0016020">
    <property type="term" value="C:membrane"/>
    <property type="evidence" value="ECO:0007669"/>
    <property type="project" value="TreeGrafter"/>
</dbReference>
<dbReference type="EMBL" id="BEYU01000148">
    <property type="protein sequence ID" value="GBG33231.1"/>
    <property type="molecule type" value="Genomic_DNA"/>
</dbReference>
<dbReference type="Proteomes" id="UP000241890">
    <property type="component" value="Unassembled WGS sequence"/>
</dbReference>
<proteinExistence type="predicted"/>
<accession>A0A2R5GXS7</accession>
<feature type="transmembrane region" description="Helical" evidence="1">
    <location>
        <begin position="35"/>
        <end position="58"/>
    </location>
</feature>
<dbReference type="PANTHER" id="PTHR35895">
    <property type="entry name" value="CHROMOSOME 16, WHOLE GENOME SHOTGUN SEQUENCE"/>
    <property type="match status" value="1"/>
</dbReference>
<keyword evidence="1" id="KW-0812">Transmembrane</keyword>
<feature type="non-terminal residue" evidence="2">
    <location>
        <position position="1"/>
    </location>
</feature>